<evidence type="ECO:0000313" key="2">
    <source>
        <dbReference type="Proteomes" id="UP000321947"/>
    </source>
</evidence>
<dbReference type="EMBL" id="SSTD01009754">
    <property type="protein sequence ID" value="TYK13804.1"/>
    <property type="molecule type" value="Genomic_DNA"/>
</dbReference>
<comment type="caution">
    <text evidence="1">The sequence shown here is derived from an EMBL/GenBank/DDBJ whole genome shotgun (WGS) entry which is preliminary data.</text>
</comment>
<dbReference type="InterPro" id="IPR010561">
    <property type="entry name" value="LIN-9/ALY1"/>
</dbReference>
<accession>A0A5D3CRY3</accession>
<gene>
    <name evidence="1" type="ORF">E5676_scaffold488G00660</name>
</gene>
<proteinExistence type="predicted"/>
<reference evidence="1 2" key="1">
    <citation type="submission" date="2019-08" db="EMBL/GenBank/DDBJ databases">
        <title>Draft genome sequences of two oriental melons (Cucumis melo L. var makuwa).</title>
        <authorList>
            <person name="Kwon S.-Y."/>
        </authorList>
    </citation>
    <scope>NUCLEOTIDE SEQUENCE [LARGE SCALE GENOMIC DNA]</scope>
    <source>
        <strain evidence="2">cv. Chang Bougi</strain>
        <tissue evidence="1">Leaf</tissue>
    </source>
</reference>
<dbReference type="GO" id="GO:0005654">
    <property type="term" value="C:nucleoplasm"/>
    <property type="evidence" value="ECO:0007669"/>
    <property type="project" value="TreeGrafter"/>
</dbReference>
<dbReference type="AlphaFoldDB" id="A0A5D3CRY3"/>
<sequence length="197" mass="21455">MLMSTAAEASVLVPSTTFNLQQHNTFSGNSLAPANTRALGSIPCSLNVSQRSGCGAVDIVKGSREKAQMMVNVWLSKNDGDDPLTIICDALHCFDNQNSSFKVQKPLSTLQDTKDSLGAHINELFPSKHLSTADLSSLRSRHFNRDYGGIPSNLITSCVATLLMIQVTVGFYRTARSFSYYDSTDMGYPYFPAITSI</sequence>
<dbReference type="GO" id="GO:0017053">
    <property type="term" value="C:transcription repressor complex"/>
    <property type="evidence" value="ECO:0007669"/>
    <property type="project" value="InterPro"/>
</dbReference>
<name>A0A5D3CRY3_CUCMM</name>
<dbReference type="GO" id="GO:0006351">
    <property type="term" value="P:DNA-templated transcription"/>
    <property type="evidence" value="ECO:0007669"/>
    <property type="project" value="InterPro"/>
</dbReference>
<dbReference type="Proteomes" id="UP000321947">
    <property type="component" value="Unassembled WGS sequence"/>
</dbReference>
<dbReference type="GO" id="GO:0006357">
    <property type="term" value="P:regulation of transcription by RNA polymerase II"/>
    <property type="evidence" value="ECO:0007669"/>
    <property type="project" value="TreeGrafter"/>
</dbReference>
<protein>
    <submittedName>
        <fullName evidence="1">Protein ALWAYS EARLY 2-like</fullName>
    </submittedName>
</protein>
<organism evidence="1 2">
    <name type="scientific">Cucumis melo var. makuwa</name>
    <name type="common">Oriental melon</name>
    <dbReference type="NCBI Taxonomy" id="1194695"/>
    <lineage>
        <taxon>Eukaryota</taxon>
        <taxon>Viridiplantae</taxon>
        <taxon>Streptophyta</taxon>
        <taxon>Embryophyta</taxon>
        <taxon>Tracheophyta</taxon>
        <taxon>Spermatophyta</taxon>
        <taxon>Magnoliopsida</taxon>
        <taxon>eudicotyledons</taxon>
        <taxon>Gunneridae</taxon>
        <taxon>Pentapetalae</taxon>
        <taxon>rosids</taxon>
        <taxon>fabids</taxon>
        <taxon>Cucurbitales</taxon>
        <taxon>Cucurbitaceae</taxon>
        <taxon>Benincaseae</taxon>
        <taxon>Cucumis</taxon>
    </lineage>
</organism>
<dbReference type="PANTHER" id="PTHR21689:SF5">
    <property type="entry name" value="PROTEIN ALWAYS EARLY 1-RELATED"/>
    <property type="match status" value="1"/>
</dbReference>
<evidence type="ECO:0000313" key="1">
    <source>
        <dbReference type="EMBL" id="TYK13804.1"/>
    </source>
</evidence>
<dbReference type="GO" id="GO:0051726">
    <property type="term" value="P:regulation of cell cycle"/>
    <property type="evidence" value="ECO:0007669"/>
    <property type="project" value="TreeGrafter"/>
</dbReference>
<dbReference type="PANTHER" id="PTHR21689">
    <property type="entry name" value="LIN-9"/>
    <property type="match status" value="1"/>
</dbReference>
<dbReference type="GO" id="GO:0003677">
    <property type="term" value="F:DNA binding"/>
    <property type="evidence" value="ECO:0007669"/>
    <property type="project" value="TreeGrafter"/>
</dbReference>